<dbReference type="GO" id="GO:0004519">
    <property type="term" value="F:endonuclease activity"/>
    <property type="evidence" value="ECO:0007669"/>
    <property type="project" value="UniProtKB-KW"/>
</dbReference>
<dbReference type="GO" id="GO:0003729">
    <property type="term" value="F:mRNA binding"/>
    <property type="evidence" value="ECO:0007669"/>
    <property type="project" value="InterPro"/>
</dbReference>
<keyword evidence="5" id="KW-0378">Hydrolase</keyword>
<proteinExistence type="inferred from homology"/>
<evidence type="ECO:0000256" key="3">
    <source>
        <dbReference type="ARBA" id="ARBA00022722"/>
    </source>
</evidence>
<accession>A0A3E1Y6L5</accession>
<keyword evidence="7" id="KW-0346">Stress response</keyword>
<protein>
    <submittedName>
        <fullName evidence="8">Type II toxin-antitoxin system HicA family toxin</fullName>
    </submittedName>
</protein>
<evidence type="ECO:0000313" key="8">
    <source>
        <dbReference type="EMBL" id="RFS20586.1"/>
    </source>
</evidence>
<evidence type="ECO:0000256" key="5">
    <source>
        <dbReference type="ARBA" id="ARBA00022801"/>
    </source>
</evidence>
<dbReference type="EMBL" id="QPMM01000010">
    <property type="protein sequence ID" value="RFS20586.1"/>
    <property type="molecule type" value="Genomic_DNA"/>
</dbReference>
<keyword evidence="2" id="KW-1277">Toxin-antitoxin system</keyword>
<keyword evidence="6" id="KW-0694">RNA-binding</keyword>
<dbReference type="GO" id="GO:0016787">
    <property type="term" value="F:hydrolase activity"/>
    <property type="evidence" value="ECO:0007669"/>
    <property type="project" value="UniProtKB-KW"/>
</dbReference>
<evidence type="ECO:0000256" key="2">
    <source>
        <dbReference type="ARBA" id="ARBA00022649"/>
    </source>
</evidence>
<comment type="similarity">
    <text evidence="1">Belongs to the HicA mRNA interferase family.</text>
</comment>
<dbReference type="Proteomes" id="UP000260644">
    <property type="component" value="Unassembled WGS sequence"/>
</dbReference>
<evidence type="ECO:0000313" key="9">
    <source>
        <dbReference type="Proteomes" id="UP000260644"/>
    </source>
</evidence>
<dbReference type="RefSeq" id="WP_116977305.1">
    <property type="nucleotide sequence ID" value="NZ_QPMM01000010.1"/>
</dbReference>
<dbReference type="Gene3D" id="3.30.920.30">
    <property type="entry name" value="Hypothetical protein"/>
    <property type="match status" value="1"/>
</dbReference>
<gene>
    <name evidence="8" type="ORF">DVR12_18665</name>
</gene>
<dbReference type="Pfam" id="PF07927">
    <property type="entry name" value="HicA_toxin"/>
    <property type="match status" value="1"/>
</dbReference>
<dbReference type="InterPro" id="IPR012933">
    <property type="entry name" value="HicA_mRNA_interferase"/>
</dbReference>
<name>A0A3E1Y6L5_9BACT</name>
<keyword evidence="3" id="KW-0540">Nuclease</keyword>
<dbReference type="SUPFAM" id="SSF54786">
    <property type="entry name" value="YcfA/nrd intein domain"/>
    <property type="match status" value="1"/>
</dbReference>
<keyword evidence="9" id="KW-1185">Reference proteome</keyword>
<comment type="caution">
    <text evidence="8">The sequence shown here is derived from an EMBL/GenBank/DDBJ whole genome shotgun (WGS) entry which is preliminary data.</text>
</comment>
<reference evidence="8 9" key="1">
    <citation type="submission" date="2018-07" db="EMBL/GenBank/DDBJ databases">
        <title>Chitinophaga K2CV101002-2 sp. nov., isolated from a monsoon evergreen broad-leaved forest soil.</title>
        <authorList>
            <person name="Lv Y."/>
        </authorList>
    </citation>
    <scope>NUCLEOTIDE SEQUENCE [LARGE SCALE GENOMIC DNA]</scope>
    <source>
        <strain evidence="8 9">GDMCC 1.1288</strain>
    </source>
</reference>
<evidence type="ECO:0000256" key="4">
    <source>
        <dbReference type="ARBA" id="ARBA00022759"/>
    </source>
</evidence>
<organism evidence="8 9">
    <name type="scientific">Chitinophaga silvatica</name>
    <dbReference type="NCBI Taxonomy" id="2282649"/>
    <lineage>
        <taxon>Bacteria</taxon>
        <taxon>Pseudomonadati</taxon>
        <taxon>Bacteroidota</taxon>
        <taxon>Chitinophagia</taxon>
        <taxon>Chitinophagales</taxon>
        <taxon>Chitinophagaceae</taxon>
        <taxon>Chitinophaga</taxon>
    </lineage>
</organism>
<dbReference type="InterPro" id="IPR038570">
    <property type="entry name" value="HicA_sf"/>
</dbReference>
<dbReference type="AlphaFoldDB" id="A0A3E1Y6L5"/>
<evidence type="ECO:0000256" key="1">
    <source>
        <dbReference type="ARBA" id="ARBA00006620"/>
    </source>
</evidence>
<sequence>MKFSELRRLLQRDGWYIERTVRHHIYRHPTKAGKIPVSKHDKEEVPKGTLNSILKAAGLK</sequence>
<dbReference type="OrthoDB" id="9798547at2"/>
<evidence type="ECO:0000256" key="7">
    <source>
        <dbReference type="ARBA" id="ARBA00023016"/>
    </source>
</evidence>
<keyword evidence="4" id="KW-0255">Endonuclease</keyword>
<evidence type="ECO:0000256" key="6">
    <source>
        <dbReference type="ARBA" id="ARBA00022884"/>
    </source>
</evidence>